<dbReference type="EMBL" id="MQWD01000001">
    <property type="protein sequence ID" value="PAP75245.1"/>
    <property type="molecule type" value="Genomic_DNA"/>
</dbReference>
<protein>
    <recommendedName>
        <fullName evidence="11">TonB-dependent receptor-like beta-barrel domain-containing protein</fullName>
    </recommendedName>
</protein>
<evidence type="ECO:0000256" key="6">
    <source>
        <dbReference type="ARBA" id="ARBA00023077"/>
    </source>
</evidence>
<evidence type="ECO:0000256" key="4">
    <source>
        <dbReference type="ARBA" id="ARBA00022692"/>
    </source>
</evidence>
<keyword evidence="4" id="KW-0812">Transmembrane</keyword>
<keyword evidence="7" id="KW-0472">Membrane</keyword>
<keyword evidence="2" id="KW-0813">Transport</keyword>
<keyword evidence="13" id="KW-1185">Reference proteome</keyword>
<keyword evidence="8" id="KW-0675">Receptor</keyword>
<evidence type="ECO:0000313" key="12">
    <source>
        <dbReference type="EMBL" id="PAP75245.1"/>
    </source>
</evidence>
<evidence type="ECO:0000256" key="3">
    <source>
        <dbReference type="ARBA" id="ARBA00022452"/>
    </source>
</evidence>
<accession>A0A271IWZ6</accession>
<reference evidence="12 13" key="1">
    <citation type="submission" date="2016-11" db="EMBL/GenBank/DDBJ databases">
        <title>Study of marine rhodopsin-containing bacteria.</title>
        <authorList>
            <person name="Yoshizawa S."/>
            <person name="Kumagai Y."/>
            <person name="Kogure K."/>
        </authorList>
    </citation>
    <scope>NUCLEOTIDE SEQUENCE [LARGE SCALE GENOMIC DNA]</scope>
    <source>
        <strain evidence="12 13">SAORIC-28</strain>
    </source>
</reference>
<comment type="caution">
    <text evidence="12">The sequence shown here is derived from an EMBL/GenBank/DDBJ whole genome shotgun (WGS) entry which is preliminary data.</text>
</comment>
<dbReference type="Gene3D" id="2.60.40.1120">
    <property type="entry name" value="Carboxypeptidase-like, regulatory domain"/>
    <property type="match status" value="1"/>
</dbReference>
<evidence type="ECO:0000256" key="8">
    <source>
        <dbReference type="ARBA" id="ARBA00023170"/>
    </source>
</evidence>
<dbReference type="GO" id="GO:0044718">
    <property type="term" value="P:siderophore transmembrane transport"/>
    <property type="evidence" value="ECO:0007669"/>
    <property type="project" value="TreeGrafter"/>
</dbReference>
<gene>
    <name evidence="12" type="ORF">BSZ37_01705</name>
</gene>
<sequence length="826" mass="90611">MRALLWPVAAALVFALAAPVDAQVWGELAGRVTDAATGDGIPGATVLIEGNSFGTNTATDGSYSFRIPEGTWPVRVSFVGYRPFRDTVVVSRGATTRLDAVLEEAVGELGDVAVEGEAEPEAVGVSRIDPRVVRDMPMPMADAMRGVKTELGVTSSNELSNSYSVRGGSYDENQFFIDGFEIYRPLRISQGEQEGLGLINGDLTSRMTLFAGGFPVRYGGKLASVLDATYAAPEGRPSGTAYASTLDAGLQAAGALGDRAGVAFALRSARPQRFFAGQELEGAYDPNFSDAQGVLDWRLSSAHSLRALGLYARHRFRLAPRQQETTFGIYPNLVQTVASDFEGIEEDGYDIGFGGLLLTSQLGESARAEHRVSVFTTDEFETYDVTSRTSLYRRQQRPEGSQADLDRLLEGQTLQQDLANNSIQQTIWTAQGRYFGRLGAHGAEAGWQARALRFDDLINEKTTFTGQTDGGVQRTVTADSVAADTTFASWQVSGWVEDAVRIGRLTLTPGVRADYFAYNEELTLSPRLSAVYRLSPQTSLTAAAGIYHQAPTYRELRGDPDPGTSAFNTLDGDIASPRATQAVVGLDHFFTSRRLALRAEAYVKKYDDLISYDVNNVRVVYSAENDSEGYAAGADFQLRGELVPGRESWITYGLLFTKERFYTPEATDEQTLARFEARGGGDWIPRPTDRRHNLSLFVQDYVPGDDTWTLHIRTLYGSGIPTTPPARDQDRSIDAISVFDEGQRNVIRLPSYFRFDLGATKRLQLANLAGSPLELLATIEVLNVFDQTNAVAYSWVEQFSGDRRIYTAVPTRLTPRTLNVRFRVDF</sequence>
<keyword evidence="5 10" id="KW-0732">Signal</keyword>
<organism evidence="12 13">
    <name type="scientific">Rubrivirga marina</name>
    <dbReference type="NCBI Taxonomy" id="1196024"/>
    <lineage>
        <taxon>Bacteria</taxon>
        <taxon>Pseudomonadati</taxon>
        <taxon>Rhodothermota</taxon>
        <taxon>Rhodothermia</taxon>
        <taxon>Rhodothermales</taxon>
        <taxon>Rubricoccaceae</taxon>
        <taxon>Rubrivirga</taxon>
    </lineage>
</organism>
<keyword evidence="6" id="KW-0798">TonB box</keyword>
<dbReference type="InterPro" id="IPR036942">
    <property type="entry name" value="Beta-barrel_TonB_sf"/>
</dbReference>
<evidence type="ECO:0000256" key="7">
    <source>
        <dbReference type="ARBA" id="ARBA00023136"/>
    </source>
</evidence>
<dbReference type="InterPro" id="IPR000531">
    <property type="entry name" value="Beta-barrel_TonB"/>
</dbReference>
<feature type="signal peptide" evidence="10">
    <location>
        <begin position="1"/>
        <end position="22"/>
    </location>
</feature>
<dbReference type="Pfam" id="PF13715">
    <property type="entry name" value="CarbopepD_reg_2"/>
    <property type="match status" value="1"/>
</dbReference>
<name>A0A271IWZ6_9BACT</name>
<dbReference type="SUPFAM" id="SSF56935">
    <property type="entry name" value="Porins"/>
    <property type="match status" value="1"/>
</dbReference>
<dbReference type="PANTHER" id="PTHR30069:SF29">
    <property type="entry name" value="HEMOGLOBIN AND HEMOGLOBIN-HAPTOGLOBIN-BINDING PROTEIN 1-RELATED"/>
    <property type="match status" value="1"/>
</dbReference>
<feature type="chain" id="PRO_5012086125" description="TonB-dependent receptor-like beta-barrel domain-containing protein" evidence="10">
    <location>
        <begin position="23"/>
        <end position="826"/>
    </location>
</feature>
<evidence type="ECO:0000256" key="5">
    <source>
        <dbReference type="ARBA" id="ARBA00022729"/>
    </source>
</evidence>
<dbReference type="RefSeq" id="WP_095508882.1">
    <property type="nucleotide sequence ID" value="NZ_MQWD01000001.1"/>
</dbReference>
<dbReference type="PANTHER" id="PTHR30069">
    <property type="entry name" value="TONB-DEPENDENT OUTER MEMBRANE RECEPTOR"/>
    <property type="match status" value="1"/>
</dbReference>
<comment type="subcellular location">
    <subcellularLocation>
        <location evidence="1">Cell outer membrane</location>
        <topology evidence="1">Multi-pass membrane protein</topology>
    </subcellularLocation>
</comment>
<proteinExistence type="predicted"/>
<dbReference type="OrthoDB" id="1108759at2"/>
<dbReference type="InterPro" id="IPR008969">
    <property type="entry name" value="CarboxyPept-like_regulatory"/>
</dbReference>
<dbReference type="Pfam" id="PF00593">
    <property type="entry name" value="TonB_dep_Rec_b-barrel"/>
    <property type="match status" value="1"/>
</dbReference>
<dbReference type="AlphaFoldDB" id="A0A271IWZ6"/>
<evidence type="ECO:0000259" key="11">
    <source>
        <dbReference type="Pfam" id="PF00593"/>
    </source>
</evidence>
<dbReference type="GO" id="GO:0009279">
    <property type="term" value="C:cell outer membrane"/>
    <property type="evidence" value="ECO:0007669"/>
    <property type="project" value="UniProtKB-SubCell"/>
</dbReference>
<keyword evidence="9" id="KW-0998">Cell outer membrane</keyword>
<feature type="domain" description="TonB-dependent receptor-like beta-barrel" evidence="11">
    <location>
        <begin position="378"/>
        <end position="764"/>
    </location>
</feature>
<evidence type="ECO:0000256" key="2">
    <source>
        <dbReference type="ARBA" id="ARBA00022448"/>
    </source>
</evidence>
<keyword evidence="3" id="KW-1134">Transmembrane beta strand</keyword>
<dbReference type="GO" id="GO:0015344">
    <property type="term" value="F:siderophore uptake transmembrane transporter activity"/>
    <property type="evidence" value="ECO:0007669"/>
    <property type="project" value="TreeGrafter"/>
</dbReference>
<evidence type="ECO:0000256" key="1">
    <source>
        <dbReference type="ARBA" id="ARBA00004571"/>
    </source>
</evidence>
<dbReference type="InterPro" id="IPR039426">
    <property type="entry name" value="TonB-dep_rcpt-like"/>
</dbReference>
<dbReference type="SUPFAM" id="SSF49464">
    <property type="entry name" value="Carboxypeptidase regulatory domain-like"/>
    <property type="match status" value="1"/>
</dbReference>
<evidence type="ECO:0000313" key="13">
    <source>
        <dbReference type="Proteomes" id="UP000216339"/>
    </source>
</evidence>
<evidence type="ECO:0000256" key="9">
    <source>
        <dbReference type="ARBA" id="ARBA00023237"/>
    </source>
</evidence>
<dbReference type="Proteomes" id="UP000216339">
    <property type="component" value="Unassembled WGS sequence"/>
</dbReference>
<evidence type="ECO:0000256" key="10">
    <source>
        <dbReference type="SAM" id="SignalP"/>
    </source>
</evidence>
<dbReference type="Gene3D" id="2.40.170.20">
    <property type="entry name" value="TonB-dependent receptor, beta-barrel domain"/>
    <property type="match status" value="1"/>
</dbReference>